<keyword evidence="3" id="KW-1185">Reference proteome</keyword>
<gene>
    <name evidence="2" type="ORF">RM572_18185</name>
</gene>
<organism evidence="2 3">
    <name type="scientific">Streptomyces hazeniae</name>
    <dbReference type="NCBI Taxonomy" id="3075538"/>
    <lineage>
        <taxon>Bacteria</taxon>
        <taxon>Bacillati</taxon>
        <taxon>Actinomycetota</taxon>
        <taxon>Actinomycetes</taxon>
        <taxon>Kitasatosporales</taxon>
        <taxon>Streptomycetaceae</taxon>
        <taxon>Streptomyces</taxon>
    </lineage>
</organism>
<evidence type="ECO:0000313" key="2">
    <source>
        <dbReference type="EMBL" id="MDT0380685.1"/>
    </source>
</evidence>
<name>A0ABU2NUN7_9ACTN</name>
<comment type="caution">
    <text evidence="2">The sequence shown here is derived from an EMBL/GenBank/DDBJ whole genome shotgun (WGS) entry which is preliminary data.</text>
</comment>
<dbReference type="Proteomes" id="UP001183414">
    <property type="component" value="Unassembled WGS sequence"/>
</dbReference>
<dbReference type="EMBL" id="JAVREQ010000016">
    <property type="protein sequence ID" value="MDT0380685.1"/>
    <property type="molecule type" value="Genomic_DNA"/>
</dbReference>
<evidence type="ECO:0000313" key="3">
    <source>
        <dbReference type="Proteomes" id="UP001183414"/>
    </source>
</evidence>
<accession>A0ABU2NUN7</accession>
<sequence>MAERVTQEPGGPTAQGPRLLPWATEGGHPCYLSTDGQGYLANLADNIEAIQLGMGEDLLGTPETPRLLTRRPCRRPNPAG</sequence>
<feature type="compositionally biased region" description="Low complexity" evidence="1">
    <location>
        <begin position="58"/>
        <end position="67"/>
    </location>
</feature>
<feature type="region of interest" description="Disordered" evidence="1">
    <location>
        <begin position="57"/>
        <end position="80"/>
    </location>
</feature>
<dbReference type="RefSeq" id="WP_311674411.1">
    <property type="nucleotide sequence ID" value="NZ_JAVREQ010000016.1"/>
</dbReference>
<proteinExistence type="predicted"/>
<protein>
    <submittedName>
        <fullName evidence="2">Uncharacterized protein</fullName>
    </submittedName>
</protein>
<evidence type="ECO:0000256" key="1">
    <source>
        <dbReference type="SAM" id="MobiDB-lite"/>
    </source>
</evidence>
<feature type="region of interest" description="Disordered" evidence="1">
    <location>
        <begin position="1"/>
        <end position="21"/>
    </location>
</feature>
<reference evidence="3" key="1">
    <citation type="submission" date="2023-07" db="EMBL/GenBank/DDBJ databases">
        <title>30 novel species of actinomycetes from the DSMZ collection.</title>
        <authorList>
            <person name="Nouioui I."/>
        </authorList>
    </citation>
    <scope>NUCLEOTIDE SEQUENCE [LARGE SCALE GENOMIC DNA]</scope>
    <source>
        <strain evidence="3">DSM 42041</strain>
    </source>
</reference>